<dbReference type="GO" id="GO:0016286">
    <property type="term" value="F:small conductance calcium-activated potassium channel activity"/>
    <property type="evidence" value="ECO:0007669"/>
    <property type="project" value="InterPro"/>
</dbReference>
<feature type="region of interest" description="Disordered" evidence="2">
    <location>
        <begin position="51"/>
        <end position="84"/>
    </location>
</feature>
<feature type="region of interest" description="Disordered" evidence="2">
    <location>
        <begin position="1"/>
        <end position="31"/>
    </location>
</feature>
<dbReference type="PROSITE" id="PS50096">
    <property type="entry name" value="IQ"/>
    <property type="match status" value="1"/>
</dbReference>
<keyword evidence="3" id="KW-0472">Membrane</keyword>
<proteinExistence type="predicted"/>
<sequence>MSDSRSPVRVSPSYRQTHSHRKSDPSAFQPTRLTKLQTSFINALPMNLSTTLSRSSNSSNVCTSPTPPSRSKKGKASKMTGKDEDQLTVNPIFERVGDYTRDAERRQLDRKLFAAAIFELALAIVSLELTWLNSTWIDGMDEESFLDLVLPNPASKTNPNKMIAMTPPPAAIACQVICTLSTFVLLYLRYELYMFEHALKESLWNNVVKLDFIYDQQEFTIFVLEMTVLCIHPLPLAGSQNIAVCLMFLRFYLFLHLFRDHSAIYKSRRDIIVKIFDKIPNPHFNWFQTAQFEIDQNPIRFMAVLTTYYFFVFSYCIYVIEREYNPVDYTWLYGCWHTITVMTTLGFNNVPATFFGKLCTFIAAITGIFLETLFTVTVIGHLSLSHYQDTTQNFLKKRVADEEERHSAASYIQERFRFVLYRHRQERMRSNNKTISMVDEPEVYAKKETKHKQRQAQRLLEFHKCRRFKFLKSNSAGDPFVDKLNAIGRLCEKVYLNTRKQEAKEMKNGSLPSTPKFSFLKKNSAGDPFVDKLDAINRLCEKVFQNTKKQDAKEEGESKDGRETATPILQRALREEEETDAEEDEEEEEEEEKEVKEKEEEKKKKGMKSDTDDCNENKSATSPALEAMVLMLQSEKDMNKELQAKINELTEELNRLKSTTESETEVEVEEEKG</sequence>
<protein>
    <submittedName>
        <fullName evidence="4">Uncharacterized protein</fullName>
    </submittedName>
</protein>
<organism evidence="4 5">
    <name type="scientific">Triparma strigata</name>
    <dbReference type="NCBI Taxonomy" id="1606541"/>
    <lineage>
        <taxon>Eukaryota</taxon>
        <taxon>Sar</taxon>
        <taxon>Stramenopiles</taxon>
        <taxon>Ochrophyta</taxon>
        <taxon>Bolidophyceae</taxon>
        <taxon>Parmales</taxon>
        <taxon>Triparmaceae</taxon>
        <taxon>Triparma</taxon>
    </lineage>
</organism>
<dbReference type="GO" id="GO:0016020">
    <property type="term" value="C:membrane"/>
    <property type="evidence" value="ECO:0007669"/>
    <property type="project" value="InterPro"/>
</dbReference>
<evidence type="ECO:0000256" key="1">
    <source>
        <dbReference type="SAM" id="Coils"/>
    </source>
</evidence>
<dbReference type="InterPro" id="IPR015449">
    <property type="entry name" value="K_chnl_Ca-activ_SK"/>
</dbReference>
<keyword evidence="1" id="KW-0175">Coiled coil</keyword>
<reference evidence="5" key="1">
    <citation type="journal article" date="2023" name="Commun. Biol.">
        <title>Genome analysis of Parmales, the sister group of diatoms, reveals the evolutionary specialization of diatoms from phago-mixotrophs to photoautotrophs.</title>
        <authorList>
            <person name="Ban H."/>
            <person name="Sato S."/>
            <person name="Yoshikawa S."/>
            <person name="Yamada K."/>
            <person name="Nakamura Y."/>
            <person name="Ichinomiya M."/>
            <person name="Sato N."/>
            <person name="Blanc-Mathieu R."/>
            <person name="Endo H."/>
            <person name="Kuwata A."/>
            <person name="Ogata H."/>
        </authorList>
    </citation>
    <scope>NUCLEOTIDE SEQUENCE [LARGE SCALE GENOMIC DNA]</scope>
    <source>
        <strain evidence="5">NIES 3701</strain>
    </source>
</reference>
<accession>A0A9W7EWK8</accession>
<dbReference type="OrthoDB" id="78621at2759"/>
<feature type="transmembrane region" description="Helical" evidence="3">
    <location>
        <begin position="170"/>
        <end position="190"/>
    </location>
</feature>
<evidence type="ECO:0000313" key="4">
    <source>
        <dbReference type="EMBL" id="GMH94413.1"/>
    </source>
</evidence>
<gene>
    <name evidence="4" type="ORF">TrST_g2714</name>
</gene>
<keyword evidence="3" id="KW-1133">Transmembrane helix</keyword>
<feature type="compositionally biased region" description="Basic and acidic residues" evidence="2">
    <location>
        <begin position="548"/>
        <end position="563"/>
    </location>
</feature>
<feature type="compositionally biased region" description="Basic and acidic residues" evidence="2">
    <location>
        <begin position="593"/>
        <end position="611"/>
    </location>
</feature>
<dbReference type="Proteomes" id="UP001165085">
    <property type="component" value="Unassembled WGS sequence"/>
</dbReference>
<evidence type="ECO:0000256" key="2">
    <source>
        <dbReference type="SAM" id="MobiDB-lite"/>
    </source>
</evidence>
<name>A0A9W7EWK8_9STRA</name>
<feature type="transmembrane region" description="Helical" evidence="3">
    <location>
        <begin position="112"/>
        <end position="132"/>
    </location>
</feature>
<dbReference type="PANTHER" id="PTHR10153">
    <property type="entry name" value="SMALL CONDUCTANCE CALCIUM-ACTIVATED POTASSIUM CHANNEL"/>
    <property type="match status" value="1"/>
</dbReference>
<keyword evidence="5" id="KW-1185">Reference proteome</keyword>
<comment type="caution">
    <text evidence="4">The sequence shown here is derived from an EMBL/GenBank/DDBJ whole genome shotgun (WGS) entry which is preliminary data.</text>
</comment>
<feature type="compositionally biased region" description="Low complexity" evidence="2">
    <location>
        <begin position="1"/>
        <end position="13"/>
    </location>
</feature>
<dbReference type="EMBL" id="BRXY01000430">
    <property type="protein sequence ID" value="GMH94413.1"/>
    <property type="molecule type" value="Genomic_DNA"/>
</dbReference>
<feature type="transmembrane region" description="Helical" evidence="3">
    <location>
        <begin position="354"/>
        <end position="379"/>
    </location>
</feature>
<dbReference type="SUPFAM" id="SSF81324">
    <property type="entry name" value="Voltage-gated potassium channels"/>
    <property type="match status" value="1"/>
</dbReference>
<feature type="compositionally biased region" description="Acidic residues" evidence="2">
    <location>
        <begin position="575"/>
        <end position="592"/>
    </location>
</feature>
<keyword evidence="3" id="KW-0812">Transmembrane</keyword>
<feature type="transmembrane region" description="Helical" evidence="3">
    <location>
        <begin position="301"/>
        <end position="320"/>
    </location>
</feature>
<feature type="coiled-coil region" evidence="1">
    <location>
        <begin position="632"/>
        <end position="666"/>
    </location>
</feature>
<feature type="region of interest" description="Disordered" evidence="2">
    <location>
        <begin position="546"/>
        <end position="622"/>
    </location>
</feature>
<feature type="compositionally biased region" description="Low complexity" evidence="2">
    <location>
        <begin position="51"/>
        <end position="64"/>
    </location>
</feature>
<dbReference type="Gene3D" id="1.10.287.70">
    <property type="match status" value="1"/>
</dbReference>
<evidence type="ECO:0000313" key="5">
    <source>
        <dbReference type="Proteomes" id="UP001165085"/>
    </source>
</evidence>
<evidence type="ECO:0000256" key="3">
    <source>
        <dbReference type="SAM" id="Phobius"/>
    </source>
</evidence>
<dbReference type="AlphaFoldDB" id="A0A9W7EWK8"/>